<dbReference type="InterPro" id="IPR023780">
    <property type="entry name" value="Chromo_domain"/>
</dbReference>
<organism evidence="3 4">
    <name type="scientific">Allomyces macrogynus (strain ATCC 38327)</name>
    <name type="common">Allomyces javanicus var. macrogynus</name>
    <dbReference type="NCBI Taxonomy" id="578462"/>
    <lineage>
        <taxon>Eukaryota</taxon>
        <taxon>Fungi</taxon>
        <taxon>Fungi incertae sedis</taxon>
        <taxon>Blastocladiomycota</taxon>
        <taxon>Blastocladiomycetes</taxon>
        <taxon>Blastocladiales</taxon>
        <taxon>Blastocladiaceae</taxon>
        <taxon>Allomyces</taxon>
    </lineage>
</organism>
<reference evidence="4" key="2">
    <citation type="submission" date="2009-11" db="EMBL/GenBank/DDBJ databases">
        <title>The Genome Sequence of Allomyces macrogynus strain ATCC 38327.</title>
        <authorList>
            <consortium name="The Broad Institute Genome Sequencing Platform"/>
            <person name="Russ C."/>
            <person name="Cuomo C."/>
            <person name="Shea T."/>
            <person name="Young S.K."/>
            <person name="Zeng Q."/>
            <person name="Koehrsen M."/>
            <person name="Haas B."/>
            <person name="Borodovsky M."/>
            <person name="Guigo R."/>
            <person name="Alvarado L."/>
            <person name="Berlin A."/>
            <person name="Borenstein D."/>
            <person name="Chen Z."/>
            <person name="Engels R."/>
            <person name="Freedman E."/>
            <person name="Gellesch M."/>
            <person name="Goldberg J."/>
            <person name="Griggs A."/>
            <person name="Gujja S."/>
            <person name="Heiman D."/>
            <person name="Hepburn T."/>
            <person name="Howarth C."/>
            <person name="Jen D."/>
            <person name="Larson L."/>
            <person name="Lewis B."/>
            <person name="Mehta T."/>
            <person name="Park D."/>
            <person name="Pearson M."/>
            <person name="Roberts A."/>
            <person name="Saif S."/>
            <person name="Shenoy N."/>
            <person name="Sisk P."/>
            <person name="Stolte C."/>
            <person name="Sykes S."/>
            <person name="Walk T."/>
            <person name="White J."/>
            <person name="Yandava C."/>
            <person name="Burger G."/>
            <person name="Gray M.W."/>
            <person name="Holland P.W.H."/>
            <person name="King N."/>
            <person name="Lang F.B.F."/>
            <person name="Roger A.J."/>
            <person name="Ruiz-Trillo I."/>
            <person name="Lander E."/>
            <person name="Nusbaum C."/>
        </authorList>
    </citation>
    <scope>NUCLEOTIDE SEQUENCE [LARGE SCALE GENOMIC DNA]</scope>
    <source>
        <strain evidence="4">ATCC 38327</strain>
    </source>
</reference>
<feature type="compositionally biased region" description="Low complexity" evidence="1">
    <location>
        <begin position="194"/>
        <end position="208"/>
    </location>
</feature>
<dbReference type="Pfam" id="PF00385">
    <property type="entry name" value="Chromo"/>
    <property type="match status" value="1"/>
</dbReference>
<dbReference type="SMART" id="SM00298">
    <property type="entry name" value="CHROMO"/>
    <property type="match status" value="1"/>
</dbReference>
<evidence type="ECO:0000256" key="1">
    <source>
        <dbReference type="SAM" id="MobiDB-lite"/>
    </source>
</evidence>
<dbReference type="Gene3D" id="2.40.50.40">
    <property type="match status" value="1"/>
</dbReference>
<dbReference type="SUPFAM" id="SSF54160">
    <property type="entry name" value="Chromo domain-like"/>
    <property type="match status" value="1"/>
</dbReference>
<protein>
    <recommendedName>
        <fullName evidence="2">Chromo domain-containing protein</fullName>
    </recommendedName>
</protein>
<dbReference type="AlphaFoldDB" id="A0A0L0RWX2"/>
<dbReference type="InterPro" id="IPR000953">
    <property type="entry name" value="Chromo/chromo_shadow_dom"/>
</dbReference>
<dbReference type="STRING" id="578462.A0A0L0RWX2"/>
<feature type="region of interest" description="Disordered" evidence="1">
    <location>
        <begin position="1"/>
        <end position="65"/>
    </location>
</feature>
<evidence type="ECO:0000259" key="2">
    <source>
        <dbReference type="PROSITE" id="PS50013"/>
    </source>
</evidence>
<accession>A0A0L0RWX2</accession>
<feature type="compositionally biased region" description="Low complexity" evidence="1">
    <location>
        <begin position="149"/>
        <end position="162"/>
    </location>
</feature>
<name>A0A0L0RWX2_ALLM3</name>
<dbReference type="VEuPathDB" id="FungiDB:AMAG_00515"/>
<keyword evidence="4" id="KW-1185">Reference proteome</keyword>
<dbReference type="PROSITE" id="PS50013">
    <property type="entry name" value="CHROMO_2"/>
    <property type="match status" value="1"/>
</dbReference>
<reference evidence="3 4" key="1">
    <citation type="submission" date="2009-11" db="EMBL/GenBank/DDBJ databases">
        <title>Annotation of Allomyces macrogynus ATCC 38327.</title>
        <authorList>
            <consortium name="The Broad Institute Genome Sequencing Platform"/>
            <person name="Russ C."/>
            <person name="Cuomo C."/>
            <person name="Burger G."/>
            <person name="Gray M.W."/>
            <person name="Holland P.W.H."/>
            <person name="King N."/>
            <person name="Lang F.B.F."/>
            <person name="Roger A.J."/>
            <person name="Ruiz-Trillo I."/>
            <person name="Young S.K."/>
            <person name="Zeng Q."/>
            <person name="Gargeya S."/>
            <person name="Fitzgerald M."/>
            <person name="Haas B."/>
            <person name="Abouelleil A."/>
            <person name="Alvarado L."/>
            <person name="Arachchi H.M."/>
            <person name="Berlin A."/>
            <person name="Chapman S.B."/>
            <person name="Gearin G."/>
            <person name="Goldberg J."/>
            <person name="Griggs A."/>
            <person name="Gujja S."/>
            <person name="Hansen M."/>
            <person name="Heiman D."/>
            <person name="Howarth C."/>
            <person name="Larimer J."/>
            <person name="Lui A."/>
            <person name="MacDonald P.J.P."/>
            <person name="McCowen C."/>
            <person name="Montmayeur A."/>
            <person name="Murphy C."/>
            <person name="Neiman D."/>
            <person name="Pearson M."/>
            <person name="Priest M."/>
            <person name="Roberts A."/>
            <person name="Saif S."/>
            <person name="Shea T."/>
            <person name="Sisk P."/>
            <person name="Stolte C."/>
            <person name="Sykes S."/>
            <person name="Wortman J."/>
            <person name="Nusbaum C."/>
            <person name="Birren B."/>
        </authorList>
    </citation>
    <scope>NUCLEOTIDE SEQUENCE [LARGE SCALE GENOMIC DNA]</scope>
    <source>
        <strain evidence="3 4">ATCC 38327</strain>
    </source>
</reference>
<feature type="domain" description="Chromo" evidence="2">
    <location>
        <begin position="65"/>
        <end position="114"/>
    </location>
</feature>
<sequence length="283" mass="30284">MHRFLGQAPATSPHLRDYAHPARSATNSTPVIMSTRTSTRKRKATTSSSARSTKKTKSSSDDGTYQVDALVDHRTDKDRGGYQYSVKWTGYDDPTWVHESGIVGINLIADYWNEVAQRAEAKLADIEAWERGRGGARSPGAVLDDDAPEPAAVRARASSVDAPPIDQVDKVDDNEDIQVIEVGPRKRRRRSTTASPNVGAGAADAAAPLVPPDPTAGTAGDAPLAPRITEADIDRIYGFEDAPDPHTGGSHMHAVFLLKDGTTTMFPVNEAAMWAPASPCATT</sequence>
<dbReference type="EMBL" id="GG745328">
    <property type="protein sequence ID" value="KNE54546.1"/>
    <property type="molecule type" value="Genomic_DNA"/>
</dbReference>
<dbReference type="Proteomes" id="UP000054350">
    <property type="component" value="Unassembled WGS sequence"/>
</dbReference>
<proteinExistence type="predicted"/>
<evidence type="ECO:0000313" key="4">
    <source>
        <dbReference type="Proteomes" id="UP000054350"/>
    </source>
</evidence>
<evidence type="ECO:0000313" key="3">
    <source>
        <dbReference type="EMBL" id="KNE54546.1"/>
    </source>
</evidence>
<dbReference type="OrthoDB" id="433924at2759"/>
<dbReference type="InterPro" id="IPR016197">
    <property type="entry name" value="Chromo-like_dom_sf"/>
</dbReference>
<gene>
    <name evidence="3" type="ORF">AMAG_00515</name>
</gene>
<feature type="region of interest" description="Disordered" evidence="1">
    <location>
        <begin position="131"/>
        <end position="227"/>
    </location>
</feature>